<comment type="caution">
    <text evidence="2">The sequence shown here is derived from an EMBL/GenBank/DDBJ whole genome shotgun (WGS) entry which is preliminary data.</text>
</comment>
<organism evidence="2 3">
    <name type="scientific">Pseudaestuariivita atlantica</name>
    <dbReference type="NCBI Taxonomy" id="1317121"/>
    <lineage>
        <taxon>Bacteria</taxon>
        <taxon>Pseudomonadati</taxon>
        <taxon>Pseudomonadota</taxon>
        <taxon>Alphaproteobacteria</taxon>
        <taxon>Rhodobacterales</taxon>
        <taxon>Paracoccaceae</taxon>
        <taxon>Pseudaestuariivita</taxon>
    </lineage>
</organism>
<feature type="compositionally biased region" description="Low complexity" evidence="1">
    <location>
        <begin position="34"/>
        <end position="48"/>
    </location>
</feature>
<dbReference type="AlphaFoldDB" id="A0A0L1JQI1"/>
<accession>A0A0L1JQI1</accession>
<evidence type="ECO:0000256" key="1">
    <source>
        <dbReference type="SAM" id="MobiDB-lite"/>
    </source>
</evidence>
<dbReference type="PROSITE" id="PS51257">
    <property type="entry name" value="PROKAR_LIPOPROTEIN"/>
    <property type="match status" value="1"/>
</dbReference>
<dbReference type="EMBL" id="AQQZ01000003">
    <property type="protein sequence ID" value="KNG93967.1"/>
    <property type="molecule type" value="Genomic_DNA"/>
</dbReference>
<evidence type="ECO:0000313" key="2">
    <source>
        <dbReference type="EMBL" id="KNG93967.1"/>
    </source>
</evidence>
<feature type="region of interest" description="Disordered" evidence="1">
    <location>
        <begin position="34"/>
        <end position="63"/>
    </location>
</feature>
<dbReference type="STRING" id="1317121.ATO11_06785"/>
<dbReference type="OrthoDB" id="7871639at2"/>
<evidence type="ECO:0008006" key="4">
    <source>
        <dbReference type="Google" id="ProtNLM"/>
    </source>
</evidence>
<name>A0A0L1JQI1_9RHOB</name>
<proteinExistence type="predicted"/>
<dbReference type="Proteomes" id="UP000036938">
    <property type="component" value="Unassembled WGS sequence"/>
</dbReference>
<gene>
    <name evidence="2" type="ORF">ATO11_06785</name>
</gene>
<sequence>MVRRMTRIGFLLLGVALVAGCSNISLGSLVPGRGADRASAPAPAPADATRPQSRPDTGGGEVIERTVVPPVERAVPPQARTAEQFDVTTEAEREVAAAVPKPAGEVFLGTTVASLGDPTQPGFWLKTPLVSAPAQGRVVYPGSGKSSAVDLIPLDGPATGGSRISLAAMRLIEAPLTELPTVEVYKSN</sequence>
<reference evidence="2 3" key="1">
    <citation type="journal article" date="2015" name="Int. J. Syst. Evol. Microbiol.">
        <title>Aestuariivita atlantica sp. nov., isolated from deep sea sediment of the Atlantic Ocean.</title>
        <authorList>
            <person name="Li G."/>
            <person name="Lai Q."/>
            <person name="Du Y."/>
            <person name="Liu X."/>
            <person name="Sun F."/>
            <person name="Shao Z."/>
        </authorList>
    </citation>
    <scope>NUCLEOTIDE SEQUENCE [LARGE SCALE GENOMIC DNA]</scope>
    <source>
        <strain evidence="2 3">22II-S11-z3</strain>
    </source>
</reference>
<evidence type="ECO:0000313" key="3">
    <source>
        <dbReference type="Proteomes" id="UP000036938"/>
    </source>
</evidence>
<protein>
    <recommendedName>
        <fullName evidence="4">D-galactarate dehydratase</fullName>
    </recommendedName>
</protein>
<keyword evidence="3" id="KW-1185">Reference proteome</keyword>
<dbReference type="PATRIC" id="fig|1317121.7.peg.1960"/>